<keyword evidence="2" id="KW-1185">Reference proteome</keyword>
<dbReference type="RefSeq" id="WP_200466116.1">
    <property type="nucleotide sequence ID" value="NZ_JAENRR010000045.1"/>
</dbReference>
<accession>A0ABS1HN77</accession>
<dbReference type="CDD" id="cd08994">
    <property type="entry name" value="GH43_62_32_68_117_130-like"/>
    <property type="match status" value="1"/>
</dbReference>
<dbReference type="GO" id="GO:0016787">
    <property type="term" value="F:hydrolase activity"/>
    <property type="evidence" value="ECO:0007669"/>
    <property type="project" value="UniProtKB-KW"/>
</dbReference>
<dbReference type="PROSITE" id="PS51257">
    <property type="entry name" value="PROKAR_LIPOPROTEIN"/>
    <property type="match status" value="1"/>
</dbReference>
<proteinExistence type="predicted"/>
<sequence>MSIQKLLLYAFCIIGVFSCKNYSSSDKVNDLKCLTYKNLSFDTLSTAVKDNFFKHLTSAHVLAEPGYYVWGVSVIKWQGEYHAYYSRWNKKHGHKGWMTNCEIAHAVASKPEGPFEFVNVVLHDRKNSGWDINNAHNPYAIVADGKICLYYISNDIGPLIKDDNVEINYPDSTWFEDNRIQVRNSQCIGVAIADKPAGPFVRSEKPVVKPDNVKFKNIAVNPAVVYRNNSYTMIMKGDDVSKEKWFRIQLVGKASAPDGAFEFSSKPVYDKAQTEDACLWFDEKLNKYYMVCHVMRKRALALFNSENGNDWQLDERDVFMKKEFTLSDGTVWKPERVERPFVLTDEKGQPIMLYVAVADKNVNGNIAIHINLE</sequence>
<comment type="caution">
    <text evidence="1">The sequence shown here is derived from an EMBL/GenBank/DDBJ whole genome shotgun (WGS) entry which is preliminary data.</text>
</comment>
<dbReference type="Proteomes" id="UP000605676">
    <property type="component" value="Unassembled WGS sequence"/>
</dbReference>
<dbReference type="Gene3D" id="2.115.10.20">
    <property type="entry name" value="Glycosyl hydrolase domain, family 43"/>
    <property type="match status" value="2"/>
</dbReference>
<evidence type="ECO:0000313" key="1">
    <source>
        <dbReference type="EMBL" id="MBK3518895.1"/>
    </source>
</evidence>
<evidence type="ECO:0000313" key="2">
    <source>
        <dbReference type="Proteomes" id="UP000605676"/>
    </source>
</evidence>
<protein>
    <submittedName>
        <fullName evidence="1">Glycoside hydrolase family protein</fullName>
    </submittedName>
</protein>
<gene>
    <name evidence="1" type="ORF">JIV24_16220</name>
</gene>
<name>A0ABS1HN77_9BACT</name>
<keyword evidence="1" id="KW-0378">Hydrolase</keyword>
<reference evidence="1 2" key="1">
    <citation type="submission" date="2021-01" db="EMBL/GenBank/DDBJ databases">
        <title>Carboxyliciviraga sp.nov., isolated from coastal sediments.</title>
        <authorList>
            <person name="Lu D."/>
            <person name="Zhang T."/>
        </authorList>
    </citation>
    <scope>NUCLEOTIDE SEQUENCE [LARGE SCALE GENOMIC DNA]</scope>
    <source>
        <strain evidence="1 2">N1Y132</strain>
    </source>
</reference>
<dbReference type="InterPro" id="IPR023296">
    <property type="entry name" value="Glyco_hydro_beta-prop_sf"/>
</dbReference>
<dbReference type="EMBL" id="JAENRR010000045">
    <property type="protein sequence ID" value="MBK3518895.1"/>
    <property type="molecule type" value="Genomic_DNA"/>
</dbReference>
<organism evidence="1 2">
    <name type="scientific">Carboxylicivirga marina</name>
    <dbReference type="NCBI Taxonomy" id="2800988"/>
    <lineage>
        <taxon>Bacteria</taxon>
        <taxon>Pseudomonadati</taxon>
        <taxon>Bacteroidota</taxon>
        <taxon>Bacteroidia</taxon>
        <taxon>Marinilabiliales</taxon>
        <taxon>Marinilabiliaceae</taxon>
        <taxon>Carboxylicivirga</taxon>
    </lineage>
</organism>
<dbReference type="SUPFAM" id="SSF75005">
    <property type="entry name" value="Arabinanase/levansucrase/invertase"/>
    <property type="match status" value="1"/>
</dbReference>